<feature type="compositionally biased region" description="Low complexity" evidence="1">
    <location>
        <begin position="122"/>
        <end position="134"/>
    </location>
</feature>
<feature type="region of interest" description="Disordered" evidence="1">
    <location>
        <begin position="234"/>
        <end position="260"/>
    </location>
</feature>
<feature type="region of interest" description="Disordered" evidence="1">
    <location>
        <begin position="84"/>
        <end position="205"/>
    </location>
</feature>
<protein>
    <submittedName>
        <fullName evidence="2">Uncharacterized protein</fullName>
    </submittedName>
</protein>
<feature type="compositionally biased region" description="Basic residues" evidence="1">
    <location>
        <begin position="288"/>
        <end position="307"/>
    </location>
</feature>
<reference evidence="2" key="1">
    <citation type="submission" date="2021-01" db="EMBL/GenBank/DDBJ databases">
        <authorList>
            <person name="Corre E."/>
            <person name="Pelletier E."/>
            <person name="Niang G."/>
            <person name="Scheremetjew M."/>
            <person name="Finn R."/>
            <person name="Kale V."/>
            <person name="Holt S."/>
            <person name="Cochrane G."/>
            <person name="Meng A."/>
            <person name="Brown T."/>
            <person name="Cohen L."/>
        </authorList>
    </citation>
    <scope>NUCLEOTIDE SEQUENCE</scope>
    <source>
        <strain evidence="2">MM31A-1</strain>
    </source>
</reference>
<feature type="compositionally biased region" description="Polar residues" evidence="1">
    <location>
        <begin position="324"/>
        <end position="335"/>
    </location>
</feature>
<name>A0A7S3Q9K3_9STRA</name>
<feature type="compositionally biased region" description="Basic and acidic residues" evidence="1">
    <location>
        <begin position="104"/>
        <end position="113"/>
    </location>
</feature>
<sequence length="583" mass="64189">MGRERSGHIRSTSTRKQGSNNNAVLMASTCILALLYKNSNAFILQGAYSFTIISSPPGVLVPGARTSIEAQALISSSILARKNNEVYQTSSSSRRRPRPLFMSENDRNDMHQAEEDDEPNKSSSSSTSSSSSSSAYQPSGRSLRSRGDARKNSTATDNDDEKTSRTTPSTANGHADGTNPDPDPATSASTSSSSSSTSRRPHRTEQIEKLQGIWWTSEQKDQLVQINSSYATFDAPQRKQGTSTSTNNTGTNTASPPAVVYPLGGTDEIVTLRTFKLLPSSTSTTSKSRSRRSSRNNHPHHHHHDYHHHHDDNNGDGDGDISPQWISSPVSQDQASRQEHAMKISSCSTWERCTDPQRYWMSERQQPHSRSHVIPGYEPSLITLMMNGGPHWSSSPVDVVRACIKGVQIEDFELLSSLHQYYYHYDVSDVNSVNVNNPISIGAEKGQGRGGKGMGMGMGMGMVTLLTNFTSISSWSIVKYHHYSPDVCIVHVELQNNSNHKQSGSGGSNYHHGQGTDDQRSQSQSKTTCCTRTCFEFCLSRDMQGARRESKLPPSLLFDSMTDIELCVKGKVWAIDHVHMLVC</sequence>
<accession>A0A7S3Q9K3</accession>
<evidence type="ECO:0000313" key="2">
    <source>
        <dbReference type="EMBL" id="CAE0470120.1"/>
    </source>
</evidence>
<feature type="compositionally biased region" description="Low complexity" evidence="1">
    <location>
        <begin position="241"/>
        <end position="253"/>
    </location>
</feature>
<feature type="compositionally biased region" description="Low complexity" evidence="1">
    <location>
        <begin position="185"/>
        <end position="198"/>
    </location>
</feature>
<dbReference type="EMBL" id="HBIO01019448">
    <property type="protein sequence ID" value="CAE0470120.1"/>
    <property type="molecule type" value="Transcribed_RNA"/>
</dbReference>
<proteinExistence type="predicted"/>
<dbReference type="AlphaFoldDB" id="A0A7S3Q9K3"/>
<organism evidence="2">
    <name type="scientific">Chaetoceros debilis</name>
    <dbReference type="NCBI Taxonomy" id="122233"/>
    <lineage>
        <taxon>Eukaryota</taxon>
        <taxon>Sar</taxon>
        <taxon>Stramenopiles</taxon>
        <taxon>Ochrophyta</taxon>
        <taxon>Bacillariophyta</taxon>
        <taxon>Coscinodiscophyceae</taxon>
        <taxon>Chaetocerotophycidae</taxon>
        <taxon>Chaetocerotales</taxon>
        <taxon>Chaetocerotaceae</taxon>
        <taxon>Chaetoceros</taxon>
    </lineage>
</organism>
<feature type="region of interest" description="Disordered" evidence="1">
    <location>
        <begin position="500"/>
        <end position="523"/>
    </location>
</feature>
<evidence type="ECO:0000256" key="1">
    <source>
        <dbReference type="SAM" id="MobiDB-lite"/>
    </source>
</evidence>
<gene>
    <name evidence="2" type="ORF">CDEB00056_LOCUS14973</name>
</gene>
<feature type="region of interest" description="Disordered" evidence="1">
    <location>
        <begin position="280"/>
        <end position="342"/>
    </location>
</feature>